<accession>A0ABQ9J3X8</accession>
<protein>
    <submittedName>
        <fullName evidence="1">Uncharacterized protein</fullName>
    </submittedName>
</protein>
<evidence type="ECO:0000313" key="2">
    <source>
        <dbReference type="Proteomes" id="UP001162164"/>
    </source>
</evidence>
<organism evidence="1 2">
    <name type="scientific">Molorchus minor</name>
    <dbReference type="NCBI Taxonomy" id="1323400"/>
    <lineage>
        <taxon>Eukaryota</taxon>
        <taxon>Metazoa</taxon>
        <taxon>Ecdysozoa</taxon>
        <taxon>Arthropoda</taxon>
        <taxon>Hexapoda</taxon>
        <taxon>Insecta</taxon>
        <taxon>Pterygota</taxon>
        <taxon>Neoptera</taxon>
        <taxon>Endopterygota</taxon>
        <taxon>Coleoptera</taxon>
        <taxon>Polyphaga</taxon>
        <taxon>Cucujiformia</taxon>
        <taxon>Chrysomeloidea</taxon>
        <taxon>Cerambycidae</taxon>
        <taxon>Lamiinae</taxon>
        <taxon>Monochamini</taxon>
        <taxon>Molorchus</taxon>
    </lineage>
</organism>
<dbReference type="EMBL" id="JAPWTJ010001360">
    <property type="protein sequence ID" value="KAJ8972353.1"/>
    <property type="molecule type" value="Genomic_DNA"/>
</dbReference>
<proteinExistence type="predicted"/>
<gene>
    <name evidence="1" type="ORF">NQ317_008763</name>
</gene>
<evidence type="ECO:0000313" key="1">
    <source>
        <dbReference type="EMBL" id="KAJ8972353.1"/>
    </source>
</evidence>
<name>A0ABQ9J3X8_9CUCU</name>
<dbReference type="Proteomes" id="UP001162164">
    <property type="component" value="Unassembled WGS sequence"/>
</dbReference>
<sequence length="80" mass="9473">MHSHLNMSTAFVVQTHLEFNSSTKSCKRQSPFQLSCPPSSKNYYGERRLFLETVKQNFTYTQARTTKWITLDWLPSQQQR</sequence>
<reference evidence="1" key="1">
    <citation type="journal article" date="2023" name="Insect Mol. Biol.">
        <title>Genome sequencing provides insights into the evolution of gene families encoding plant cell wall-degrading enzymes in longhorned beetles.</title>
        <authorList>
            <person name="Shin N.R."/>
            <person name="Okamura Y."/>
            <person name="Kirsch R."/>
            <person name="Pauchet Y."/>
        </authorList>
    </citation>
    <scope>NUCLEOTIDE SEQUENCE</scope>
    <source>
        <strain evidence="1">MMC_N1</strain>
    </source>
</reference>
<keyword evidence="2" id="KW-1185">Reference proteome</keyword>
<comment type="caution">
    <text evidence="1">The sequence shown here is derived from an EMBL/GenBank/DDBJ whole genome shotgun (WGS) entry which is preliminary data.</text>
</comment>